<organism evidence="2 3">
    <name type="scientific">Granulicella aggregans</name>
    <dbReference type="NCBI Taxonomy" id="474949"/>
    <lineage>
        <taxon>Bacteria</taxon>
        <taxon>Pseudomonadati</taxon>
        <taxon>Acidobacteriota</taxon>
        <taxon>Terriglobia</taxon>
        <taxon>Terriglobales</taxon>
        <taxon>Acidobacteriaceae</taxon>
        <taxon>Granulicella</taxon>
    </lineage>
</organism>
<keyword evidence="3" id="KW-1185">Reference proteome</keyword>
<reference evidence="2 3" key="1">
    <citation type="submission" date="2020-08" db="EMBL/GenBank/DDBJ databases">
        <title>Genomic Encyclopedia of Type Strains, Phase IV (KMG-V): Genome sequencing to study the core and pangenomes of soil and plant-associated prokaryotes.</title>
        <authorList>
            <person name="Whitman W."/>
        </authorList>
    </citation>
    <scope>NUCLEOTIDE SEQUENCE [LARGE SCALE GENOMIC DNA]</scope>
    <source>
        <strain evidence="2 3">M8UP14</strain>
    </source>
</reference>
<dbReference type="Proteomes" id="UP000540989">
    <property type="component" value="Unassembled WGS sequence"/>
</dbReference>
<gene>
    <name evidence="2" type="ORF">HDF16_004044</name>
</gene>
<keyword evidence="1" id="KW-0472">Membrane</keyword>
<accession>A0A7W7ZHF3</accession>
<keyword evidence="1" id="KW-1133">Transmembrane helix</keyword>
<evidence type="ECO:0000313" key="3">
    <source>
        <dbReference type="Proteomes" id="UP000540989"/>
    </source>
</evidence>
<evidence type="ECO:0000256" key="1">
    <source>
        <dbReference type="SAM" id="Phobius"/>
    </source>
</evidence>
<keyword evidence="1" id="KW-0812">Transmembrane</keyword>
<dbReference type="EMBL" id="JACHIP010000005">
    <property type="protein sequence ID" value="MBB5059321.1"/>
    <property type="molecule type" value="Genomic_DNA"/>
</dbReference>
<name>A0A7W7ZHF3_9BACT</name>
<dbReference type="RefSeq" id="WP_184220557.1">
    <property type="nucleotide sequence ID" value="NZ_JACHIP010000005.1"/>
</dbReference>
<sequence>MSNASVDHHPELEASSSTLWDGDPRYLLLQRILAAPDFVRSPQLSKFLLYVCNATFEGREQNLSEQHIGVEVFGREPNYDSAADTIVRSHALRLRRRLEQYFQRAGQQEPMHLVIPRGGYVPLFIPRLAAPDQVAPNPVANPDGIRPEIDESHDANGEEVPNFIAIAEQSSNSRALAESEDPAGSSSRTLRGYRVAIASLALICVGLVGVMAMHLRTHLPVTRHHLLWSRLFTEDEPTQIVLGDSGLVLFHAVAREYVSLHDYLSGDVSKQMPSIAHVDPDFAQFLLHRRYTSMVDATTLTHLLRLPEAVPDRTLVHYSRDMHLNDFKTGNVIMVGAQEAVPWVELFETHMDFRFSIENADKHASFINRHPMLGEATEYSSVSISTKGKVYSVVAFLPNLSGTGNVLILEGLSMAGTEAAVDLVMDDDRLIPILNKARKPDGSIYHFEMLLESEGLGEGAGPARVVAMHTHD</sequence>
<comment type="caution">
    <text evidence="2">The sequence shown here is derived from an EMBL/GenBank/DDBJ whole genome shotgun (WGS) entry which is preliminary data.</text>
</comment>
<evidence type="ECO:0008006" key="4">
    <source>
        <dbReference type="Google" id="ProtNLM"/>
    </source>
</evidence>
<evidence type="ECO:0000313" key="2">
    <source>
        <dbReference type="EMBL" id="MBB5059321.1"/>
    </source>
</evidence>
<feature type="transmembrane region" description="Helical" evidence="1">
    <location>
        <begin position="195"/>
        <end position="215"/>
    </location>
</feature>
<protein>
    <recommendedName>
        <fullName evidence="4">Adenylate cyclase</fullName>
    </recommendedName>
</protein>
<proteinExistence type="predicted"/>
<dbReference type="AlphaFoldDB" id="A0A7W7ZHF3"/>